<protein>
    <submittedName>
        <fullName evidence="1">(Mediterranean fruit fly) hypothetical protein</fullName>
    </submittedName>
</protein>
<organism evidence="1 2">
    <name type="scientific">Ceratitis capitata</name>
    <name type="common">Mediterranean fruit fly</name>
    <name type="synonym">Tephritis capitata</name>
    <dbReference type="NCBI Taxonomy" id="7213"/>
    <lineage>
        <taxon>Eukaryota</taxon>
        <taxon>Metazoa</taxon>
        <taxon>Ecdysozoa</taxon>
        <taxon>Arthropoda</taxon>
        <taxon>Hexapoda</taxon>
        <taxon>Insecta</taxon>
        <taxon>Pterygota</taxon>
        <taxon>Neoptera</taxon>
        <taxon>Endopterygota</taxon>
        <taxon>Diptera</taxon>
        <taxon>Brachycera</taxon>
        <taxon>Muscomorpha</taxon>
        <taxon>Tephritoidea</taxon>
        <taxon>Tephritidae</taxon>
        <taxon>Ceratitis</taxon>
        <taxon>Ceratitis</taxon>
    </lineage>
</organism>
<comment type="caution">
    <text evidence="1">The sequence shown here is derived from an EMBL/GenBank/DDBJ whole genome shotgun (WGS) entry which is preliminary data.</text>
</comment>
<dbReference type="AlphaFoldDB" id="A0A811US52"/>
<evidence type="ECO:0000313" key="2">
    <source>
        <dbReference type="Proteomes" id="UP000606786"/>
    </source>
</evidence>
<evidence type="ECO:0000313" key="1">
    <source>
        <dbReference type="EMBL" id="CAD7001982.1"/>
    </source>
</evidence>
<accession>A0A811US52</accession>
<reference evidence="1" key="1">
    <citation type="submission" date="2020-11" db="EMBL/GenBank/DDBJ databases">
        <authorList>
            <person name="Whitehead M."/>
        </authorList>
    </citation>
    <scope>NUCLEOTIDE SEQUENCE</scope>
    <source>
        <strain evidence="1">EGII</strain>
    </source>
</reference>
<dbReference type="Proteomes" id="UP000606786">
    <property type="component" value="Unassembled WGS sequence"/>
</dbReference>
<gene>
    <name evidence="1" type="ORF">CCAP1982_LOCUS10469</name>
</gene>
<name>A0A811US52_CERCA</name>
<proteinExistence type="predicted"/>
<keyword evidence="2" id="KW-1185">Reference proteome</keyword>
<dbReference type="EMBL" id="CAJHJT010000023">
    <property type="protein sequence ID" value="CAD7001982.1"/>
    <property type="molecule type" value="Genomic_DNA"/>
</dbReference>
<sequence>MSTPRLELQAVVLASRLFELIKGFLELVVYTTKHVFRAMPYSSVCVMRIVNPLQKQSNRIVNTSTILSETEIEACKLVHRDCYASEIHNLSSAWNLSKQSSLYKLSPHIDQSGISSQASDKQNIQYQF</sequence>